<dbReference type="CDD" id="cd01610">
    <property type="entry name" value="PAP2_like"/>
    <property type="match status" value="1"/>
</dbReference>
<dbReference type="KEGG" id="snay:FZC37_01445"/>
<dbReference type="OrthoDB" id="9801622at2"/>
<dbReference type="EMBL" id="CP043312">
    <property type="protein sequence ID" value="QEK39598.1"/>
    <property type="molecule type" value="Genomic_DNA"/>
</dbReference>
<proteinExistence type="predicted"/>
<dbReference type="RefSeq" id="WP_148951959.1">
    <property type="nucleotide sequence ID" value="NZ_CP043312.1"/>
</dbReference>
<protein>
    <submittedName>
        <fullName evidence="3">Phosphatase PAP2 family protein</fullName>
    </submittedName>
</protein>
<keyword evidence="1" id="KW-0472">Membrane</keyword>
<feature type="domain" description="Phosphatidic acid phosphatase type 2/haloperoxidase" evidence="2">
    <location>
        <begin position="87"/>
        <end position="192"/>
    </location>
</feature>
<feature type="transmembrane region" description="Helical" evidence="1">
    <location>
        <begin position="126"/>
        <end position="143"/>
    </location>
</feature>
<dbReference type="PANTHER" id="PTHR14969:SF13">
    <property type="entry name" value="AT30094P"/>
    <property type="match status" value="1"/>
</dbReference>
<dbReference type="Gene3D" id="1.20.144.10">
    <property type="entry name" value="Phosphatidic acid phosphatase type 2/haloperoxidase"/>
    <property type="match status" value="1"/>
</dbReference>
<feature type="transmembrane region" description="Helical" evidence="1">
    <location>
        <begin position="39"/>
        <end position="64"/>
    </location>
</feature>
<dbReference type="PANTHER" id="PTHR14969">
    <property type="entry name" value="SPHINGOSINE-1-PHOSPHATE PHOSPHOHYDROLASE"/>
    <property type="match status" value="1"/>
</dbReference>
<dbReference type="InterPro" id="IPR000326">
    <property type="entry name" value="PAP2/HPO"/>
</dbReference>
<feature type="transmembrane region" description="Helical" evidence="1">
    <location>
        <begin position="7"/>
        <end position="27"/>
    </location>
</feature>
<dbReference type="SUPFAM" id="SSF48317">
    <property type="entry name" value="Acid phosphatase/Vanadium-dependent haloperoxidase"/>
    <property type="match status" value="1"/>
</dbReference>
<evidence type="ECO:0000259" key="2">
    <source>
        <dbReference type="SMART" id="SM00014"/>
    </source>
</evidence>
<evidence type="ECO:0000313" key="3">
    <source>
        <dbReference type="EMBL" id="QEK39598.1"/>
    </source>
</evidence>
<keyword evidence="4" id="KW-1185">Reference proteome</keyword>
<sequence>MLNIKESFIYYVLQYNLKIFSFINGFLCESRTFIIFSKTLAVVFCVKTFVCLFFLAAIFSILFFKFQICIEPKRKNVYIQFFNFFWNLGVNFTIFFAVFYCVKYFAAVPRPYVSSTLTEGNFHSMSSFPSAHVGLVTLLALHFRLLRSSLSAVFVILVILIVAISRIALCMHYPIDVIAGAVLAILCYFLGRVVQKHLLPLCNRIRIIVYDLVF</sequence>
<gene>
    <name evidence="3" type="ORF">FZC37_01445</name>
</gene>
<feature type="transmembrane region" description="Helical" evidence="1">
    <location>
        <begin position="175"/>
        <end position="194"/>
    </location>
</feature>
<dbReference type="Proteomes" id="UP000323844">
    <property type="component" value="Chromosome"/>
</dbReference>
<feature type="transmembrane region" description="Helical" evidence="1">
    <location>
        <begin position="84"/>
        <end position="106"/>
    </location>
</feature>
<keyword evidence="1" id="KW-1133">Transmembrane helix</keyword>
<accession>A0A5C0UHJ1</accession>
<feature type="transmembrane region" description="Helical" evidence="1">
    <location>
        <begin position="150"/>
        <end position="169"/>
    </location>
</feature>
<evidence type="ECO:0000313" key="4">
    <source>
        <dbReference type="Proteomes" id="UP000323844"/>
    </source>
</evidence>
<dbReference type="SMART" id="SM00014">
    <property type="entry name" value="acidPPc"/>
    <property type="match status" value="1"/>
</dbReference>
<dbReference type="AlphaFoldDB" id="A0A5C0UHJ1"/>
<name>A0A5C0UHJ1_9RICK</name>
<organism evidence="3 4">
    <name type="scientific">Candidatus Sneabacter namystus</name>
    <dbReference type="NCBI Taxonomy" id="2601646"/>
    <lineage>
        <taxon>Bacteria</taxon>
        <taxon>Pseudomonadati</taxon>
        <taxon>Pseudomonadota</taxon>
        <taxon>Alphaproteobacteria</taxon>
        <taxon>Rickettsiales</taxon>
        <taxon>Rickettsiaceae</taxon>
        <taxon>Rickettsieae</taxon>
        <taxon>Candidatus Sneabacter</taxon>
    </lineage>
</organism>
<dbReference type="Pfam" id="PF01569">
    <property type="entry name" value="PAP2"/>
    <property type="match status" value="1"/>
</dbReference>
<keyword evidence="1" id="KW-0812">Transmembrane</keyword>
<evidence type="ECO:0000256" key="1">
    <source>
        <dbReference type="SAM" id="Phobius"/>
    </source>
</evidence>
<reference evidence="3 4" key="1">
    <citation type="submission" date="2019-08" db="EMBL/GenBank/DDBJ databases">
        <title>Highly reduced genomes of protist endosymbionts show evolutionary convergence.</title>
        <authorList>
            <person name="George E."/>
            <person name="Husnik F."/>
            <person name="Tashyreva D."/>
            <person name="Prokopchuk G."/>
            <person name="Horak A."/>
            <person name="Kwong W.K."/>
            <person name="Lukes J."/>
            <person name="Keeling P.J."/>
        </authorList>
    </citation>
    <scope>NUCLEOTIDE SEQUENCE [LARGE SCALE GENOMIC DNA]</scope>
    <source>
        <strain evidence="3">1621</strain>
    </source>
</reference>
<dbReference type="InterPro" id="IPR036938">
    <property type="entry name" value="PAP2/HPO_sf"/>
</dbReference>